<evidence type="ECO:0000313" key="2">
    <source>
        <dbReference type="EMBL" id="CAB9523218.1"/>
    </source>
</evidence>
<dbReference type="Proteomes" id="UP001153069">
    <property type="component" value="Unassembled WGS sequence"/>
</dbReference>
<protein>
    <submittedName>
        <fullName evidence="2">Daunorubicin C-13 ketoreductase DnrU</fullName>
    </submittedName>
</protein>
<dbReference type="Gene3D" id="3.40.50.720">
    <property type="entry name" value="NAD(P)-binding Rossmann-like Domain"/>
    <property type="match status" value="1"/>
</dbReference>
<keyword evidence="1" id="KW-0560">Oxidoreductase</keyword>
<dbReference type="InterPro" id="IPR036291">
    <property type="entry name" value="NAD(P)-bd_dom_sf"/>
</dbReference>
<reference evidence="2" key="1">
    <citation type="submission" date="2020-06" db="EMBL/GenBank/DDBJ databases">
        <authorList>
            <consortium name="Plant Systems Biology data submission"/>
        </authorList>
    </citation>
    <scope>NUCLEOTIDE SEQUENCE</scope>
    <source>
        <strain evidence="2">D6</strain>
    </source>
</reference>
<sequence>MASQGGNWKDLVKAAEVGDLAAAKYHLQQGVDPNYQHPEYFTAPIFEAIRNNRLEVIELLVEGKYQGEKLLKSTLADPKLVEEMTDLTPIDLALEEEKHDIVDYLNTQLPPDAQWKPKHVLVTGGNRGIGKAIVEQLLRQGHVVAFTCRDADAGEQVLKELKEKTGNKKLQVVVGDLSSIKKVGAAAKSILEQFPKLQVLVHNAGLWPSECQINEDGLEMSFMVNYVAPLILTQQLLPQMETNGTDVRVVLVTAGLAIFGKADVTKTPLGKDFSRFKTYMHTKQCGMIWCLRQARLQQVSSSATPRVTFNAVHPGVIRTGLGASDGCMGFLLRLVKKTWKQPAEGAVAPVWLATSPEAKGIHGKFYHEMKLYELEGDAACMLDPTVQDEWAQWTQDFLARHNRET</sequence>
<dbReference type="SUPFAM" id="SSF48403">
    <property type="entry name" value="Ankyrin repeat"/>
    <property type="match status" value="1"/>
</dbReference>
<dbReference type="GO" id="GO:0016491">
    <property type="term" value="F:oxidoreductase activity"/>
    <property type="evidence" value="ECO:0007669"/>
    <property type="project" value="UniProtKB-KW"/>
</dbReference>
<dbReference type="InterPro" id="IPR002347">
    <property type="entry name" value="SDR_fam"/>
</dbReference>
<dbReference type="PANTHER" id="PTHR43157:SF31">
    <property type="entry name" value="PHOSPHATIDYLINOSITOL-GLYCAN BIOSYNTHESIS CLASS F PROTEIN"/>
    <property type="match status" value="1"/>
</dbReference>
<dbReference type="Pfam" id="PF13637">
    <property type="entry name" value="Ank_4"/>
    <property type="match status" value="1"/>
</dbReference>
<dbReference type="Pfam" id="PF00106">
    <property type="entry name" value="adh_short"/>
    <property type="match status" value="1"/>
</dbReference>
<dbReference type="EMBL" id="CAICTM010001388">
    <property type="protein sequence ID" value="CAB9523218.1"/>
    <property type="molecule type" value="Genomic_DNA"/>
</dbReference>
<comment type="caution">
    <text evidence="2">The sequence shown here is derived from an EMBL/GenBank/DDBJ whole genome shotgun (WGS) entry which is preliminary data.</text>
</comment>
<dbReference type="InterPro" id="IPR036770">
    <property type="entry name" value="Ankyrin_rpt-contain_sf"/>
</dbReference>
<name>A0A9N8EM54_9STRA</name>
<keyword evidence="3" id="KW-1185">Reference proteome</keyword>
<accession>A0A9N8EM54</accession>
<organism evidence="2 3">
    <name type="scientific">Seminavis robusta</name>
    <dbReference type="NCBI Taxonomy" id="568900"/>
    <lineage>
        <taxon>Eukaryota</taxon>
        <taxon>Sar</taxon>
        <taxon>Stramenopiles</taxon>
        <taxon>Ochrophyta</taxon>
        <taxon>Bacillariophyta</taxon>
        <taxon>Bacillariophyceae</taxon>
        <taxon>Bacillariophycidae</taxon>
        <taxon>Naviculales</taxon>
        <taxon>Naviculaceae</taxon>
        <taxon>Seminavis</taxon>
    </lineage>
</organism>
<dbReference type="Gene3D" id="1.25.40.20">
    <property type="entry name" value="Ankyrin repeat-containing domain"/>
    <property type="match status" value="1"/>
</dbReference>
<dbReference type="InterPro" id="IPR002110">
    <property type="entry name" value="Ankyrin_rpt"/>
</dbReference>
<dbReference type="SUPFAM" id="SSF51735">
    <property type="entry name" value="NAD(P)-binding Rossmann-fold domains"/>
    <property type="match status" value="1"/>
</dbReference>
<dbReference type="OrthoDB" id="48758at2759"/>
<dbReference type="PANTHER" id="PTHR43157">
    <property type="entry name" value="PHOSPHATIDYLINOSITOL-GLYCAN BIOSYNTHESIS CLASS F PROTEIN-RELATED"/>
    <property type="match status" value="1"/>
</dbReference>
<evidence type="ECO:0000256" key="1">
    <source>
        <dbReference type="ARBA" id="ARBA00023002"/>
    </source>
</evidence>
<evidence type="ECO:0000313" key="3">
    <source>
        <dbReference type="Proteomes" id="UP001153069"/>
    </source>
</evidence>
<dbReference type="PRINTS" id="PR00081">
    <property type="entry name" value="GDHRDH"/>
</dbReference>
<proteinExistence type="predicted"/>
<dbReference type="AlphaFoldDB" id="A0A9N8EM54"/>
<gene>
    <name evidence="2" type="ORF">SEMRO_1390_G268680.1</name>
</gene>